<dbReference type="AlphaFoldDB" id="A0A1M5FFR6"/>
<dbReference type="InterPro" id="IPR003148">
    <property type="entry name" value="RCK_N"/>
</dbReference>
<dbReference type="InterPro" id="IPR050721">
    <property type="entry name" value="Trk_Ktr_HKT_K-transport"/>
</dbReference>
<protein>
    <submittedName>
        <fullName evidence="6">Trk system potassium uptake protein TrkA</fullName>
    </submittedName>
</protein>
<reference evidence="6 7" key="1">
    <citation type="submission" date="2016-11" db="EMBL/GenBank/DDBJ databases">
        <authorList>
            <person name="Jaros S."/>
            <person name="Januszkiewicz K."/>
            <person name="Wedrychowicz H."/>
        </authorList>
    </citation>
    <scope>NUCLEOTIDE SEQUENCE [LARGE SCALE GENOMIC DNA]</scope>
    <source>
        <strain evidence="6 7">DSM 17918</strain>
    </source>
</reference>
<evidence type="ECO:0000313" key="7">
    <source>
        <dbReference type="Proteomes" id="UP000184088"/>
    </source>
</evidence>
<gene>
    <name evidence="6" type="ORF">SAMN02746089_02749</name>
</gene>
<organism evidence="6 7">
    <name type="scientific">Caldanaerobius fijiensis DSM 17918</name>
    <dbReference type="NCBI Taxonomy" id="1121256"/>
    <lineage>
        <taxon>Bacteria</taxon>
        <taxon>Bacillati</taxon>
        <taxon>Bacillota</taxon>
        <taxon>Clostridia</taxon>
        <taxon>Thermoanaerobacterales</taxon>
        <taxon>Thermoanaerobacteraceae</taxon>
        <taxon>Caldanaerobius</taxon>
    </lineage>
</organism>
<dbReference type="STRING" id="1121256.SAMN02746089_02749"/>
<dbReference type="Pfam" id="PF02254">
    <property type="entry name" value="TrkA_N"/>
    <property type="match status" value="1"/>
</dbReference>
<dbReference type="PROSITE" id="PS51201">
    <property type="entry name" value="RCK_N"/>
    <property type="match status" value="1"/>
</dbReference>
<evidence type="ECO:0000313" key="6">
    <source>
        <dbReference type="EMBL" id="SHF90336.1"/>
    </source>
</evidence>
<dbReference type="PRINTS" id="PR00335">
    <property type="entry name" value="KUPTAKETRKA"/>
</dbReference>
<dbReference type="GO" id="GO:0015079">
    <property type="term" value="F:potassium ion transmembrane transporter activity"/>
    <property type="evidence" value="ECO:0007669"/>
    <property type="project" value="InterPro"/>
</dbReference>
<dbReference type="OrthoDB" id="9775180at2"/>
<keyword evidence="4" id="KW-0406">Ion transport</keyword>
<evidence type="ECO:0000256" key="1">
    <source>
        <dbReference type="ARBA" id="ARBA00022448"/>
    </source>
</evidence>
<sequence length="214" mass="23605">MYIVIAGCSNVGSTLASILSDMGHDVAVIERDPKFIKNLGTGFNGIVVEGVPIDEDILLKAGIEDADVFAAVTRDENVNIMAAQIAKNIFGVNKVIARVLTPAKNAFFNEIGIDTVCQTDLCVQYIRKFIFENGIKYIAKISKYIDVVEFSVKKIPDDNRLHALLANGVFNLNAVKRGDIYLIPDSNFEINKEDILICTVDNRYIDTIKTVFGL</sequence>
<dbReference type="PANTHER" id="PTHR43833">
    <property type="entry name" value="POTASSIUM CHANNEL PROTEIN 2-RELATED-RELATED"/>
    <property type="match status" value="1"/>
</dbReference>
<evidence type="ECO:0000259" key="5">
    <source>
        <dbReference type="PROSITE" id="PS51201"/>
    </source>
</evidence>
<keyword evidence="1" id="KW-0813">Transport</keyword>
<dbReference type="InterPro" id="IPR036291">
    <property type="entry name" value="NAD(P)-bd_dom_sf"/>
</dbReference>
<dbReference type="InterPro" id="IPR006036">
    <property type="entry name" value="K_uptake_TrkA"/>
</dbReference>
<keyword evidence="3" id="KW-0630">Potassium</keyword>
<feature type="domain" description="RCK N-terminal" evidence="5">
    <location>
        <begin position="1"/>
        <end position="117"/>
    </location>
</feature>
<evidence type="ECO:0000256" key="2">
    <source>
        <dbReference type="ARBA" id="ARBA00022538"/>
    </source>
</evidence>
<dbReference type="RefSeq" id="WP_073346587.1">
    <property type="nucleotide sequence ID" value="NZ_FQVH01000063.1"/>
</dbReference>
<accession>A0A1M5FFR6</accession>
<evidence type="ECO:0000256" key="3">
    <source>
        <dbReference type="ARBA" id="ARBA00022958"/>
    </source>
</evidence>
<evidence type="ECO:0000256" key="4">
    <source>
        <dbReference type="ARBA" id="ARBA00023065"/>
    </source>
</evidence>
<name>A0A1M5FFR6_9THEO</name>
<dbReference type="Gene3D" id="3.40.50.720">
    <property type="entry name" value="NAD(P)-binding Rossmann-like Domain"/>
    <property type="match status" value="1"/>
</dbReference>
<dbReference type="SUPFAM" id="SSF51735">
    <property type="entry name" value="NAD(P)-binding Rossmann-fold domains"/>
    <property type="match status" value="1"/>
</dbReference>
<proteinExistence type="predicted"/>
<keyword evidence="2" id="KW-0633">Potassium transport</keyword>
<dbReference type="Proteomes" id="UP000184088">
    <property type="component" value="Unassembled WGS sequence"/>
</dbReference>
<keyword evidence="7" id="KW-1185">Reference proteome</keyword>
<dbReference type="EMBL" id="FQVH01000063">
    <property type="protein sequence ID" value="SHF90336.1"/>
    <property type="molecule type" value="Genomic_DNA"/>
</dbReference>
<dbReference type="GO" id="GO:0005886">
    <property type="term" value="C:plasma membrane"/>
    <property type="evidence" value="ECO:0007669"/>
    <property type="project" value="InterPro"/>
</dbReference>
<dbReference type="PANTHER" id="PTHR43833:SF5">
    <property type="entry name" value="TRK SYSTEM POTASSIUM UPTAKE PROTEIN TRKA"/>
    <property type="match status" value="1"/>
</dbReference>